<dbReference type="InterPro" id="IPR038765">
    <property type="entry name" value="Papain-like_cys_pep_sf"/>
</dbReference>
<sequence>MTSSLLAPRCQRHGALGRSPDKVIGETRATTILDTASGPVEALVAKHSDAPTQREFLKAVHTDLASTVRAVYAMEDLQPASLTLRRGRGSCSQRLAVLEAAARGKGISTRVRGIAVDGSFWYPRFPKLKTLVPDHVILAWPEFKIDGTWVPVSELYGSLGEMAICGIGFTNEGGETLFDAIGRTAVDWDGATGGQCDLSAVVSDCLGYFDSRDELFRTQGQTLAWLPRKIADGIMSRRSAAGAR</sequence>
<dbReference type="SUPFAM" id="SSF54001">
    <property type="entry name" value="Cysteine proteinases"/>
    <property type="match status" value="1"/>
</dbReference>
<dbReference type="STRING" id="1844.UG56_011585"/>
<dbReference type="InterPro" id="IPR002931">
    <property type="entry name" value="Transglutaminase-like"/>
</dbReference>
<dbReference type="RefSeq" id="WP_045549841.1">
    <property type="nucleotide sequence ID" value="NZ_JZDQ02000014.1"/>
</dbReference>
<proteinExistence type="predicted"/>
<keyword evidence="3" id="KW-1185">Reference proteome</keyword>
<accession>A0A1J4N569</accession>
<reference evidence="2" key="1">
    <citation type="submission" date="2016-10" db="EMBL/GenBank/DDBJ databases">
        <title>Draft Genome Sequence of Nocardioides luteus Strain BAFB, an Alkane-Degrading Bacterium Isolated from JP-7 Polluted Soil.</title>
        <authorList>
            <person name="Brown L."/>
            <person name="Ruiz O.N."/>
            <person name="Gunasekera T."/>
        </authorList>
    </citation>
    <scope>NUCLEOTIDE SEQUENCE [LARGE SCALE GENOMIC DNA]</scope>
    <source>
        <strain evidence="2">BAFB</strain>
    </source>
</reference>
<protein>
    <recommendedName>
        <fullName evidence="1">Transglutaminase-like domain-containing protein</fullName>
    </recommendedName>
</protein>
<evidence type="ECO:0000313" key="2">
    <source>
        <dbReference type="EMBL" id="OIJ26692.1"/>
    </source>
</evidence>
<feature type="domain" description="Transglutaminase-like" evidence="1">
    <location>
        <begin position="49"/>
        <end position="152"/>
    </location>
</feature>
<gene>
    <name evidence="2" type="ORF">UG56_011585</name>
</gene>
<dbReference type="Proteomes" id="UP000033772">
    <property type="component" value="Unassembled WGS sequence"/>
</dbReference>
<dbReference type="EMBL" id="JZDQ02000014">
    <property type="protein sequence ID" value="OIJ26692.1"/>
    <property type="molecule type" value="Genomic_DNA"/>
</dbReference>
<dbReference type="Pfam" id="PF01841">
    <property type="entry name" value="Transglut_core"/>
    <property type="match status" value="1"/>
</dbReference>
<evidence type="ECO:0000313" key="3">
    <source>
        <dbReference type="Proteomes" id="UP000033772"/>
    </source>
</evidence>
<dbReference type="AlphaFoldDB" id="A0A1J4N569"/>
<comment type="caution">
    <text evidence="2">The sequence shown here is derived from an EMBL/GenBank/DDBJ whole genome shotgun (WGS) entry which is preliminary data.</text>
</comment>
<evidence type="ECO:0000259" key="1">
    <source>
        <dbReference type="Pfam" id="PF01841"/>
    </source>
</evidence>
<organism evidence="2 3">
    <name type="scientific">Nocardioides luteus</name>
    <dbReference type="NCBI Taxonomy" id="1844"/>
    <lineage>
        <taxon>Bacteria</taxon>
        <taxon>Bacillati</taxon>
        <taxon>Actinomycetota</taxon>
        <taxon>Actinomycetes</taxon>
        <taxon>Propionibacteriales</taxon>
        <taxon>Nocardioidaceae</taxon>
        <taxon>Nocardioides</taxon>
    </lineage>
</organism>
<name>A0A1J4N569_9ACTN</name>